<keyword evidence="2" id="KW-1185">Reference proteome</keyword>
<dbReference type="AlphaFoldDB" id="A0A452R7R1"/>
<dbReference type="Ensembl" id="ENSUAMT00000016177.1">
    <property type="protein sequence ID" value="ENSUAMP00000014415.1"/>
    <property type="gene ID" value="ENSUAMG00000011585.1"/>
</dbReference>
<evidence type="ECO:0000313" key="2">
    <source>
        <dbReference type="Proteomes" id="UP000291022"/>
    </source>
</evidence>
<proteinExistence type="predicted"/>
<dbReference type="STRING" id="9643.ENSUAMP00000014415"/>
<accession>A0A452R7R1</accession>
<name>A0A452R7R1_URSAM</name>
<protein>
    <recommendedName>
        <fullName evidence="3">Reverse transcriptase domain-containing protein</fullName>
    </recommendedName>
</protein>
<dbReference type="Proteomes" id="UP000291022">
    <property type="component" value="Unassembled WGS sequence"/>
</dbReference>
<evidence type="ECO:0008006" key="3">
    <source>
        <dbReference type="Google" id="ProtNLM"/>
    </source>
</evidence>
<reference evidence="1" key="2">
    <citation type="submission" date="2025-08" db="UniProtKB">
        <authorList>
            <consortium name="Ensembl"/>
        </authorList>
    </citation>
    <scope>IDENTIFICATION</scope>
</reference>
<reference evidence="1" key="3">
    <citation type="submission" date="2025-09" db="UniProtKB">
        <authorList>
            <consortium name="Ensembl"/>
        </authorList>
    </citation>
    <scope>IDENTIFICATION</scope>
</reference>
<evidence type="ECO:0000313" key="1">
    <source>
        <dbReference type="Ensembl" id="ENSUAMP00000014415.1"/>
    </source>
</evidence>
<dbReference type="GeneTree" id="ENSGT01140000286174"/>
<organism evidence="1 2">
    <name type="scientific">Ursus americanus</name>
    <name type="common">American black bear</name>
    <name type="synonym">Euarctos americanus</name>
    <dbReference type="NCBI Taxonomy" id="9643"/>
    <lineage>
        <taxon>Eukaryota</taxon>
        <taxon>Metazoa</taxon>
        <taxon>Chordata</taxon>
        <taxon>Craniata</taxon>
        <taxon>Vertebrata</taxon>
        <taxon>Euteleostomi</taxon>
        <taxon>Mammalia</taxon>
        <taxon>Eutheria</taxon>
        <taxon>Laurasiatheria</taxon>
        <taxon>Carnivora</taxon>
        <taxon>Caniformia</taxon>
        <taxon>Ursidae</taxon>
        <taxon>Ursus</taxon>
    </lineage>
</organism>
<reference evidence="2" key="1">
    <citation type="submission" date="2016-06" db="EMBL/GenBank/DDBJ databases">
        <title>De novo assembly and RNA-Seq shows season-dependent expression and editing in black bear kidneys.</title>
        <authorList>
            <person name="Korstanje R."/>
            <person name="Srivastava A."/>
            <person name="Sarsani V.K."/>
            <person name="Sheehan S.M."/>
            <person name="Seger R.L."/>
            <person name="Barter M.E."/>
            <person name="Lindqvist C."/>
            <person name="Brody L.C."/>
            <person name="Mullikin J.C."/>
        </authorList>
    </citation>
    <scope>NUCLEOTIDE SEQUENCE [LARGE SCALE GENOMIC DNA]</scope>
</reference>
<sequence length="80" mass="9164">IMTQAKIKSQMLNQLNQELDKDGPLSPLYFNIVLEVFATAIRRQKGIKSIQIGKEEVKCLSFADDMILYMENPKEATPNY</sequence>